<comment type="caution">
    <text evidence="1">The sequence shown here is derived from an EMBL/GenBank/DDBJ whole genome shotgun (WGS) entry which is preliminary data.</text>
</comment>
<sequence length="92" mass="10418">METVRMHSERYVNRSAHGRDHELAAALKGARAMPVSGKPVLVAFRNESGEMYRFALLYGPSQLRYLRLRLVQLHLLDDLDDDDGMMTVLGST</sequence>
<evidence type="ECO:0000313" key="2">
    <source>
        <dbReference type="Proteomes" id="UP000622707"/>
    </source>
</evidence>
<name>A0ABS1JR68_9BURK</name>
<evidence type="ECO:0000313" key="1">
    <source>
        <dbReference type="EMBL" id="MBL0426651.1"/>
    </source>
</evidence>
<dbReference type="RefSeq" id="WP_201690870.1">
    <property type="nucleotide sequence ID" value="NZ_JAEQND010000008.1"/>
</dbReference>
<keyword evidence="2" id="KW-1185">Reference proteome</keyword>
<protein>
    <submittedName>
        <fullName evidence="1">Uncharacterized protein</fullName>
    </submittedName>
</protein>
<proteinExistence type="predicted"/>
<organism evidence="1 2">
    <name type="scientific">Ramlibacter alkalitolerans</name>
    <dbReference type="NCBI Taxonomy" id="2039631"/>
    <lineage>
        <taxon>Bacteria</taxon>
        <taxon>Pseudomonadati</taxon>
        <taxon>Pseudomonadota</taxon>
        <taxon>Betaproteobacteria</taxon>
        <taxon>Burkholderiales</taxon>
        <taxon>Comamonadaceae</taxon>
        <taxon>Ramlibacter</taxon>
    </lineage>
</organism>
<dbReference type="Proteomes" id="UP000622707">
    <property type="component" value="Unassembled WGS sequence"/>
</dbReference>
<accession>A0ABS1JR68</accession>
<reference evidence="1 2" key="1">
    <citation type="journal article" date="2017" name="Int. J. Syst. Evol. Microbiol.">
        <title>Ramlibacter alkalitolerans sp. nov., alkali-tolerant bacterium isolated from soil of ginseng.</title>
        <authorList>
            <person name="Lee D.H."/>
            <person name="Cha C.J."/>
        </authorList>
    </citation>
    <scope>NUCLEOTIDE SEQUENCE [LARGE SCALE GENOMIC DNA]</scope>
    <source>
        <strain evidence="1 2">KACC 19305</strain>
    </source>
</reference>
<gene>
    <name evidence="1" type="ORF">JI746_16170</name>
</gene>
<dbReference type="EMBL" id="JAEQND010000008">
    <property type="protein sequence ID" value="MBL0426651.1"/>
    <property type="molecule type" value="Genomic_DNA"/>
</dbReference>